<keyword evidence="2" id="KW-1185">Reference proteome</keyword>
<reference evidence="2" key="1">
    <citation type="submission" date="2016-12" db="EMBL/GenBank/DDBJ databases">
        <title>Draft Genome Sequences od Carboxydothermus pertinax and islandicus, Hydrogenogenic Carboxydotrophic Bacteria.</title>
        <authorList>
            <person name="Fukuyama Y."/>
            <person name="Ohmae K."/>
            <person name="Yoneda Y."/>
            <person name="Yoshida T."/>
            <person name="Sako Y."/>
        </authorList>
    </citation>
    <scope>NUCLEOTIDE SEQUENCE [LARGE SCALE GENOMIC DNA]</scope>
    <source>
        <strain evidence="2">Ug1</strain>
    </source>
</reference>
<dbReference type="AlphaFoldDB" id="A0A1L8CRW9"/>
<evidence type="ECO:0000313" key="2">
    <source>
        <dbReference type="Proteomes" id="UP000187485"/>
    </source>
</evidence>
<accession>A0A1L8CRW9</accession>
<comment type="caution">
    <text evidence="1">The sequence shown here is derived from an EMBL/GenBank/DDBJ whole genome shotgun (WGS) entry which is preliminary data.</text>
</comment>
<gene>
    <name evidence="1" type="ORF">cpu_01850</name>
</gene>
<dbReference type="Proteomes" id="UP000187485">
    <property type="component" value="Unassembled WGS sequence"/>
</dbReference>
<organism evidence="1 2">
    <name type="scientific">Carboxydothermus pertinax</name>
    <dbReference type="NCBI Taxonomy" id="870242"/>
    <lineage>
        <taxon>Bacteria</taxon>
        <taxon>Bacillati</taxon>
        <taxon>Bacillota</taxon>
        <taxon>Clostridia</taxon>
        <taxon>Thermoanaerobacterales</taxon>
        <taxon>Thermoanaerobacteraceae</taxon>
        <taxon>Carboxydothermus</taxon>
    </lineage>
</organism>
<dbReference type="EMBL" id="BDJK01000003">
    <property type="protein sequence ID" value="GAV21675.1"/>
    <property type="molecule type" value="Genomic_DNA"/>
</dbReference>
<dbReference type="STRING" id="870242.cpu_01850"/>
<sequence length="76" mass="9089">MHMLIKTNVFQKRSSITKKNEKNYLKMGCTKKFAVLQTRKYYGKFYLENKWKIGIFKKASTYFIVGKVNKRKSPET</sequence>
<proteinExistence type="predicted"/>
<evidence type="ECO:0000313" key="1">
    <source>
        <dbReference type="EMBL" id="GAV21675.1"/>
    </source>
</evidence>
<protein>
    <submittedName>
        <fullName evidence="1">Uncharacterized protein</fullName>
    </submittedName>
</protein>
<name>A0A1L8CRW9_9THEO</name>